<dbReference type="GO" id="GO:0047527">
    <property type="term" value="F:2,3-dihydroxybenzoate-serine ligase activity"/>
    <property type="evidence" value="ECO:0007669"/>
    <property type="project" value="TreeGrafter"/>
</dbReference>
<dbReference type="InterPro" id="IPR023213">
    <property type="entry name" value="CAT-like_dom_sf"/>
</dbReference>
<name>A0A402A9B2_9CHLR</name>
<dbReference type="GO" id="GO:0043041">
    <property type="term" value="P:amino acid activation for nonribosomal peptide biosynthetic process"/>
    <property type="evidence" value="ECO:0007669"/>
    <property type="project" value="TreeGrafter"/>
</dbReference>
<dbReference type="InterPro" id="IPR001242">
    <property type="entry name" value="Condensation_dom"/>
</dbReference>
<dbReference type="RefSeq" id="WP_126583141.1">
    <property type="nucleotide sequence ID" value="NZ_BIFR01000002.1"/>
</dbReference>
<reference evidence="3" key="1">
    <citation type="submission" date="2018-12" db="EMBL/GenBank/DDBJ databases">
        <title>Tengunoibacter tsumagoiensis gen. nov., sp. nov., Dictyobacter kobayashii sp. nov., D. alpinus sp. nov., and D. joshuensis sp. nov. and description of Dictyobacteraceae fam. nov. within the order Ktedonobacterales isolated from Tengu-no-mugimeshi.</title>
        <authorList>
            <person name="Wang C.M."/>
            <person name="Zheng Y."/>
            <person name="Sakai Y."/>
            <person name="Toyoda A."/>
            <person name="Minakuchi Y."/>
            <person name="Abe K."/>
            <person name="Yokota A."/>
            <person name="Yabe S."/>
        </authorList>
    </citation>
    <scope>NUCLEOTIDE SEQUENCE [LARGE SCALE GENOMIC DNA]</scope>
    <source>
        <strain evidence="3">Uno3</strain>
    </source>
</reference>
<accession>A0A402A9B2</accession>
<keyword evidence="3" id="KW-1185">Reference proteome</keyword>
<evidence type="ECO:0000259" key="1">
    <source>
        <dbReference type="Pfam" id="PF00668"/>
    </source>
</evidence>
<dbReference type="AlphaFoldDB" id="A0A402A9B2"/>
<dbReference type="Pfam" id="PF00668">
    <property type="entry name" value="Condensation"/>
    <property type="match status" value="1"/>
</dbReference>
<dbReference type="GO" id="GO:0005829">
    <property type="term" value="C:cytosol"/>
    <property type="evidence" value="ECO:0007669"/>
    <property type="project" value="TreeGrafter"/>
</dbReference>
<organism evidence="2 3">
    <name type="scientific">Tengunoibacter tsumagoiensis</name>
    <dbReference type="NCBI Taxonomy" id="2014871"/>
    <lineage>
        <taxon>Bacteria</taxon>
        <taxon>Bacillati</taxon>
        <taxon>Chloroflexota</taxon>
        <taxon>Ktedonobacteria</taxon>
        <taxon>Ktedonobacterales</taxon>
        <taxon>Dictyobacteraceae</taxon>
        <taxon>Tengunoibacter</taxon>
    </lineage>
</organism>
<dbReference type="SUPFAM" id="SSF52777">
    <property type="entry name" value="CoA-dependent acyltransferases"/>
    <property type="match status" value="2"/>
</dbReference>
<comment type="caution">
    <text evidence="2">The sequence shown here is derived from an EMBL/GenBank/DDBJ whole genome shotgun (WGS) entry which is preliminary data.</text>
</comment>
<dbReference type="EMBL" id="BIFR01000002">
    <property type="protein sequence ID" value="GCE15719.1"/>
    <property type="molecule type" value="Genomic_DNA"/>
</dbReference>
<protein>
    <recommendedName>
        <fullName evidence="1">Condensation domain-containing protein</fullName>
    </recommendedName>
</protein>
<dbReference type="GO" id="GO:0009239">
    <property type="term" value="P:enterobactin biosynthetic process"/>
    <property type="evidence" value="ECO:0007669"/>
    <property type="project" value="TreeGrafter"/>
</dbReference>
<gene>
    <name evidence="2" type="ORF">KTT_55780</name>
</gene>
<dbReference type="GO" id="GO:0009366">
    <property type="term" value="C:enterobactin synthetase complex"/>
    <property type="evidence" value="ECO:0007669"/>
    <property type="project" value="TreeGrafter"/>
</dbReference>
<dbReference type="Gene3D" id="3.30.559.30">
    <property type="entry name" value="Nonribosomal peptide synthetase, condensation domain"/>
    <property type="match status" value="1"/>
</dbReference>
<sequence>MIPDEKTSKALSSAQLQEITSRVLRDFEATGEEAIVGSVPYMTVGQKKVLKQFLSERCVWKFFQLNMPLEPAVLAKTLAFLFLRFDTLRLRVRKDETGWHQFIAPITEEIPLKYVNLAGMNEDEKRTAINKAAQAEFRDLHQWKGPLIRIVHFLAGEGQPDLLLILIHHFTTDITSDSIFYANTQKMYFHFLMDKPFPRVRPAQHSFQRAMQDIVSYVREQLQVEQEIQYWLSLPDLQPLAVDFPEALTSRKKATTNCVLSIQFNQEEAETFQAIQKHVPVLDLLLAALAIAFQNWSGRSQLLISVPDNGRAFLGGKPLTGVLGYFTILRSLFLQIEPSWSLDITWQSIQKQIQAIPHQGLGLSLLGCYGDHDTLPPKITREQSYHITFNYWGVIPDDEKTSEEFFQVAHHYSPLVAPEIAEEDPEVVFSPPTTIRFDGHIEGDELIFQCFYDAQLYRATRIESFIEYYKLALISLLHYIHSAS</sequence>
<dbReference type="GO" id="GO:0031177">
    <property type="term" value="F:phosphopantetheine binding"/>
    <property type="evidence" value="ECO:0007669"/>
    <property type="project" value="TreeGrafter"/>
</dbReference>
<dbReference type="Gene3D" id="3.30.559.10">
    <property type="entry name" value="Chloramphenicol acetyltransferase-like domain"/>
    <property type="match status" value="1"/>
</dbReference>
<dbReference type="PANTHER" id="PTHR45527:SF1">
    <property type="entry name" value="FATTY ACID SYNTHASE"/>
    <property type="match status" value="1"/>
</dbReference>
<evidence type="ECO:0000313" key="2">
    <source>
        <dbReference type="EMBL" id="GCE15719.1"/>
    </source>
</evidence>
<evidence type="ECO:0000313" key="3">
    <source>
        <dbReference type="Proteomes" id="UP000287352"/>
    </source>
</evidence>
<dbReference type="GO" id="GO:0008610">
    <property type="term" value="P:lipid biosynthetic process"/>
    <property type="evidence" value="ECO:0007669"/>
    <property type="project" value="UniProtKB-ARBA"/>
</dbReference>
<dbReference type="PANTHER" id="PTHR45527">
    <property type="entry name" value="NONRIBOSOMAL PEPTIDE SYNTHETASE"/>
    <property type="match status" value="1"/>
</dbReference>
<dbReference type="Proteomes" id="UP000287352">
    <property type="component" value="Unassembled WGS sequence"/>
</dbReference>
<proteinExistence type="predicted"/>
<feature type="domain" description="Condensation" evidence="1">
    <location>
        <begin position="63"/>
        <end position="476"/>
    </location>
</feature>